<dbReference type="PANTHER" id="PTHR15838">
    <property type="entry name" value="NUCLEOLAR PROTEIN OF 40 KDA"/>
    <property type="match status" value="1"/>
</dbReference>
<reference evidence="1 2" key="1">
    <citation type="submission" date="2024-05" db="EMBL/GenBank/DDBJ databases">
        <title>A draft genome resource for the thread blight pathogen Marasmius tenuissimus strain MS-2.</title>
        <authorList>
            <person name="Yulfo-Soto G.E."/>
            <person name="Baruah I.K."/>
            <person name="Amoako-Attah I."/>
            <person name="Bukari Y."/>
            <person name="Meinhardt L.W."/>
            <person name="Bailey B.A."/>
            <person name="Cohen S.P."/>
        </authorList>
    </citation>
    <scope>NUCLEOTIDE SEQUENCE [LARGE SCALE GENOMIC DNA]</scope>
    <source>
        <strain evidence="1 2">MS-2</strain>
    </source>
</reference>
<dbReference type="GO" id="GO:0016787">
    <property type="term" value="F:hydrolase activity"/>
    <property type="evidence" value="ECO:0007669"/>
    <property type="project" value="UniProtKB-KW"/>
</dbReference>
<dbReference type="InterPro" id="IPR012340">
    <property type="entry name" value="NA-bd_OB-fold"/>
</dbReference>
<proteinExistence type="predicted"/>
<keyword evidence="1" id="KW-0378">Hydrolase</keyword>
<gene>
    <name evidence="1" type="primary">PRP22_4</name>
    <name evidence="1" type="ORF">AAF712_015924</name>
</gene>
<dbReference type="Gene3D" id="2.40.50.140">
    <property type="entry name" value="Nucleic acid-binding proteins"/>
    <property type="match status" value="1"/>
</dbReference>
<sequence>MDEYRDCGSSAHYKCLREPQAGLKSGARVKTTSDLPSRGQNVKVKVMSIGRARIGLSMKDVKQATGRDLTPHLRIKSEAEMEEGCMHTTRASLMSRHDT</sequence>
<dbReference type="EMBL" id="JBBXMP010000542">
    <property type="protein sequence ID" value="KAL0057433.1"/>
    <property type="molecule type" value="Genomic_DNA"/>
</dbReference>
<comment type="caution">
    <text evidence="1">The sequence shown here is derived from an EMBL/GenBank/DDBJ whole genome shotgun (WGS) entry which is preliminary data.</text>
</comment>
<evidence type="ECO:0000313" key="1">
    <source>
        <dbReference type="EMBL" id="KAL0057433.1"/>
    </source>
</evidence>
<dbReference type="EC" id="3.6.4.13" evidence="1"/>
<dbReference type="PANTHER" id="PTHR15838:SF1">
    <property type="entry name" value="ZINC FINGER CCHC DOMAIN-CONTAINING PROTEIN 17"/>
    <property type="match status" value="1"/>
</dbReference>
<organism evidence="1 2">
    <name type="scientific">Marasmius tenuissimus</name>
    <dbReference type="NCBI Taxonomy" id="585030"/>
    <lineage>
        <taxon>Eukaryota</taxon>
        <taxon>Fungi</taxon>
        <taxon>Dikarya</taxon>
        <taxon>Basidiomycota</taxon>
        <taxon>Agaricomycotina</taxon>
        <taxon>Agaricomycetes</taxon>
        <taxon>Agaricomycetidae</taxon>
        <taxon>Agaricales</taxon>
        <taxon>Marasmiineae</taxon>
        <taxon>Marasmiaceae</taxon>
        <taxon>Marasmius</taxon>
    </lineage>
</organism>
<evidence type="ECO:0000313" key="2">
    <source>
        <dbReference type="Proteomes" id="UP001437256"/>
    </source>
</evidence>
<accession>A0ABR2Z824</accession>
<keyword evidence="1" id="KW-0547">Nucleotide-binding</keyword>
<keyword evidence="1" id="KW-0067">ATP-binding</keyword>
<dbReference type="GO" id="GO:0003724">
    <property type="term" value="F:RNA helicase activity"/>
    <property type="evidence" value="ECO:0007669"/>
    <property type="project" value="UniProtKB-EC"/>
</dbReference>
<name>A0ABR2Z824_9AGAR</name>
<keyword evidence="1" id="KW-0347">Helicase</keyword>
<keyword evidence="2" id="KW-1185">Reference proteome</keyword>
<protein>
    <submittedName>
        <fullName evidence="1">DEAH-box ATP-dependent RNA helicase prp22</fullName>
        <ecNumber evidence="1">3.6.4.13</ecNumber>
    </submittedName>
</protein>
<dbReference type="Proteomes" id="UP001437256">
    <property type="component" value="Unassembled WGS sequence"/>
</dbReference>